<feature type="compositionally biased region" description="Polar residues" evidence="16">
    <location>
        <begin position="201"/>
        <end position="217"/>
    </location>
</feature>
<evidence type="ECO:0000256" key="6">
    <source>
        <dbReference type="ARBA" id="ARBA00022884"/>
    </source>
</evidence>
<dbReference type="Pfam" id="PF01985">
    <property type="entry name" value="CRS1_YhbY"/>
    <property type="match status" value="3"/>
</dbReference>
<dbReference type="GO" id="GO:0006397">
    <property type="term" value="P:mRNA processing"/>
    <property type="evidence" value="ECO:0007669"/>
    <property type="project" value="UniProtKB-KW"/>
</dbReference>
<keyword evidence="5" id="KW-0677">Repeat</keyword>
<keyword evidence="15" id="KW-0175">Coiled coil</keyword>
<dbReference type="InterPro" id="IPR001890">
    <property type="entry name" value="RNA-binding_CRM"/>
</dbReference>
<evidence type="ECO:0000256" key="13">
    <source>
        <dbReference type="ARBA" id="ARBA00081881"/>
    </source>
</evidence>
<evidence type="ECO:0000256" key="10">
    <source>
        <dbReference type="ARBA" id="ARBA00055648"/>
    </source>
</evidence>
<reference evidence="19" key="1">
    <citation type="submission" date="2025-08" db="UniProtKB">
        <authorList>
            <consortium name="RefSeq"/>
        </authorList>
    </citation>
    <scope>IDENTIFICATION</scope>
</reference>
<keyword evidence="3" id="KW-0934">Plastid</keyword>
<dbReference type="InterPro" id="IPR045278">
    <property type="entry name" value="CRS1/CFM2/CFM3"/>
</dbReference>
<evidence type="ECO:0000256" key="12">
    <source>
        <dbReference type="ARBA" id="ARBA00073361"/>
    </source>
</evidence>
<dbReference type="OrthoDB" id="551352at2759"/>
<keyword evidence="2" id="KW-0150">Chloroplast</keyword>
<evidence type="ECO:0000256" key="11">
    <source>
        <dbReference type="ARBA" id="ARBA00064484"/>
    </source>
</evidence>
<evidence type="ECO:0000256" key="16">
    <source>
        <dbReference type="SAM" id="MobiDB-lite"/>
    </source>
</evidence>
<evidence type="ECO:0000256" key="8">
    <source>
        <dbReference type="ARBA" id="ARBA00023187"/>
    </source>
</evidence>
<dbReference type="GO" id="GO:0009507">
    <property type="term" value="C:chloroplast"/>
    <property type="evidence" value="ECO:0007669"/>
    <property type="project" value="UniProtKB-SubCell"/>
</dbReference>
<feature type="domain" description="CRM" evidence="17">
    <location>
        <begin position="536"/>
        <end position="632"/>
    </location>
</feature>
<dbReference type="KEGG" id="egu:105038786"/>
<dbReference type="Proteomes" id="UP000504607">
    <property type="component" value="Chromosome 1"/>
</dbReference>
<sequence length="1119" mass="125188">MLVILVAFSPSHSGMAFPSFVPSKPSLPFSSCPSPLLFSPSFLPSLQTRRRFFPSSFELHRLDAYLSPQTLPDPSEESSEADSPYPGVEIKKKKKKRKPRPNFYVQTIERWSLKISSERSRFPWQELAAEEKKDASQSLIAAPRPSFRVGNECLPMDGANSGDAQLDSRPKGQKPVKNLEFDGEKRKSRLDLIVEKLNSSLGDESSNFSDPRSPRNSSGDKERSNSEGTTLNVALPGNGSNPISRPVGIRQVRGAKLRQAPGDVEPKSQTSVKNSNFNREDDEKLNGSLDSKRSDFLTVGSHSTGSDDEERLNSEVTAWNSALVVDGNHPFSRPAGIPLGSQPVLAPQIRGARPRQTHLDSEAKNQTSVKDSEFDCEEEPMVSLMDEQLADSSNQDNCNSSQDNILVNYNDEEKPNCIKKHSLPNKALTVPLGNVAADTVKQHVNQIPLQRLEFDAVSGKSNVSAIVEQLKSSMDQDSSNLEVNISYDESDDEGGSNTDYYIANLMGPVSFPWEQDGGSSDREQLHRKSNTELAERTIPEPELRRLRDAALRMKERMKVGPAGVTEAVVQSIHEKWKENEVVKLRFEGPPSLCMKRTHEVLERKTGGLVIWRSGRSLVLYRGMTYELPCVQSYSKLVTAKSDSNLMTSSANPSEGSTDTSDIDSLLDQLGPRFRDWSGRSPLPVDADLLPGVVPGYKPPFRLLPYKTRSSLREGEMTFLRRLARKMPPHFALGRNRQHQGLATAIVKLWEKSAIAKIAIKRGVPNTCNERMAEEIKKLTGGVLLSRNKEYIVFYRGNDFLTPSVRDVLVEKEKLAAIQQDEEEVARIRASSVVSNANGNKAPLVAGTLAETLEAKTRWGSPLSSQDRRKMRKDLDLAKHASLIRYLQRKLFLAKAKVRKAEGALAKVQEFLKPAELPTDLETVTDEERFLFRKIGLKMRSYLLLGRRGVFDGTVENMHLSWKYRELVKILVKGKTFAQVKHIAISLEAESGGVLISLDKTTKGYAIIIYRGKNYQRPLTLRPKNLLTRRQALARSIELQRREALNHHISNLQDRIQMLKSQLDQMKADKDFGNKELDLQLDDALFSDDDDVVEDEGEEAYLETYHGDDEDDDAVSAELL</sequence>
<evidence type="ECO:0000256" key="2">
    <source>
        <dbReference type="ARBA" id="ARBA00022528"/>
    </source>
</evidence>
<dbReference type="PROSITE" id="PS51295">
    <property type="entry name" value="CRM"/>
    <property type="match status" value="3"/>
</dbReference>
<dbReference type="RefSeq" id="XP_010912991.2">
    <property type="nucleotide sequence ID" value="XM_010914689.2"/>
</dbReference>
<feature type="region of interest" description="Disordered" evidence="16">
    <location>
        <begin position="68"/>
        <end position="96"/>
    </location>
</feature>
<keyword evidence="9" id="KW-0687">Ribonucleoprotein</keyword>
<dbReference type="PANTHER" id="PTHR31846:SF7">
    <property type="entry name" value="CRS1 _ YHBY (CRM) DOMAIN-CONTAINING PROTEIN"/>
    <property type="match status" value="1"/>
</dbReference>
<dbReference type="FunCoup" id="A0A6I9QQ29">
    <property type="interactions" value="2292"/>
</dbReference>
<evidence type="ECO:0000256" key="14">
    <source>
        <dbReference type="PROSITE-ProRule" id="PRU00626"/>
    </source>
</evidence>
<feature type="compositionally biased region" description="Acidic residues" evidence="16">
    <location>
        <begin position="1107"/>
        <end position="1119"/>
    </location>
</feature>
<comment type="function">
    <text evidence="10">Binds specific group II introns in chloroplasts and facilitates their splicing. Acts on subgroup IIB introns. The substrates of the subgroup IIB also require the CRM domain proteins CAF1 or CAF2, with a simultaneous binding of CFM3 and CAF1 or CAF2. May influence the biogenesis of the mitochondrial small ribosomal subunit.</text>
</comment>
<keyword evidence="4" id="KW-0507">mRNA processing</keyword>
<accession>A0A6I9QQ29</accession>
<protein>
    <recommendedName>
        <fullName evidence="12">CRM-domain containing factor CFM3, chloroplastic/mitochondrial</fullName>
    </recommendedName>
    <alternativeName>
        <fullName evidence="13">Protein CRM FAMILY MEMBER 3</fullName>
    </alternativeName>
</protein>
<comment type="subcellular location">
    <subcellularLocation>
        <location evidence="1">Plastid</location>
        <location evidence="1">Chloroplast</location>
    </subcellularLocation>
</comment>
<evidence type="ECO:0000256" key="7">
    <source>
        <dbReference type="ARBA" id="ARBA00022946"/>
    </source>
</evidence>
<proteinExistence type="predicted"/>
<evidence type="ECO:0000256" key="9">
    <source>
        <dbReference type="ARBA" id="ARBA00023274"/>
    </source>
</evidence>
<feature type="coiled-coil region" evidence="15">
    <location>
        <begin position="1041"/>
        <end position="1075"/>
    </location>
</feature>
<comment type="subunit">
    <text evidence="11">Interacts with RNA. Part of large ribonucleo-protein particles that contain CAF1 and/or CAF2, and RNC1.</text>
</comment>
<evidence type="ECO:0000256" key="3">
    <source>
        <dbReference type="ARBA" id="ARBA00022640"/>
    </source>
</evidence>
<feature type="compositionally biased region" description="Polar residues" evidence="16">
    <location>
        <begin position="226"/>
        <end position="243"/>
    </location>
</feature>
<dbReference type="SUPFAM" id="SSF75471">
    <property type="entry name" value="YhbY-like"/>
    <property type="match status" value="3"/>
</dbReference>
<dbReference type="AlphaFoldDB" id="A0A6I9QQ29"/>
<dbReference type="GO" id="GO:0000373">
    <property type="term" value="P:Group II intron splicing"/>
    <property type="evidence" value="ECO:0007669"/>
    <property type="project" value="UniProtKB-ARBA"/>
</dbReference>
<feature type="region of interest" description="Disordered" evidence="16">
    <location>
        <begin position="1100"/>
        <end position="1119"/>
    </location>
</feature>
<evidence type="ECO:0000313" key="18">
    <source>
        <dbReference type="Proteomes" id="UP000504607"/>
    </source>
</evidence>
<feature type="domain" description="CRM" evidence="17">
    <location>
        <begin position="921"/>
        <end position="1021"/>
    </location>
</feature>
<dbReference type="GO" id="GO:1990904">
    <property type="term" value="C:ribonucleoprotein complex"/>
    <property type="evidence" value="ECO:0007669"/>
    <property type="project" value="UniProtKB-KW"/>
</dbReference>
<feature type="region of interest" description="Disordered" evidence="16">
    <location>
        <begin position="201"/>
        <end position="246"/>
    </location>
</feature>
<dbReference type="InterPro" id="IPR035920">
    <property type="entry name" value="YhbY-like_sf"/>
</dbReference>
<dbReference type="InParanoid" id="A0A6I9QQ29"/>
<evidence type="ECO:0000313" key="19">
    <source>
        <dbReference type="RefSeq" id="XP_010912991.2"/>
    </source>
</evidence>
<dbReference type="Gene3D" id="3.30.110.60">
    <property type="entry name" value="YhbY-like"/>
    <property type="match status" value="3"/>
</dbReference>
<feature type="compositionally biased region" description="Basic and acidic residues" evidence="16">
    <location>
        <begin position="278"/>
        <end position="295"/>
    </location>
</feature>
<feature type="domain" description="CRM" evidence="17">
    <location>
        <begin position="709"/>
        <end position="806"/>
    </location>
</feature>
<keyword evidence="8" id="KW-0508">mRNA splicing</keyword>
<gene>
    <name evidence="19" type="primary">LOC105038786</name>
</gene>
<evidence type="ECO:0000256" key="15">
    <source>
        <dbReference type="SAM" id="Coils"/>
    </source>
</evidence>
<feature type="region of interest" description="Disordered" evidence="16">
    <location>
        <begin position="155"/>
        <end position="183"/>
    </location>
</feature>
<dbReference type="SMART" id="SM01103">
    <property type="entry name" value="CRS1_YhbY"/>
    <property type="match status" value="3"/>
</dbReference>
<dbReference type="FunFam" id="3.30.110.60:FF:000003">
    <property type="entry name" value="CRM-domain containing factor CFM3B, chloroplastic"/>
    <property type="match status" value="1"/>
</dbReference>
<dbReference type="PANTHER" id="PTHR31846">
    <property type="entry name" value="CRS1 / YHBY (CRM) DOMAIN-CONTAINING PROTEIN"/>
    <property type="match status" value="1"/>
</dbReference>
<evidence type="ECO:0000256" key="5">
    <source>
        <dbReference type="ARBA" id="ARBA00022737"/>
    </source>
</evidence>
<keyword evidence="7" id="KW-0809">Transit peptide</keyword>
<name>A0A6I9QQ29_ELAGV</name>
<organism evidence="18 19">
    <name type="scientific">Elaeis guineensis var. tenera</name>
    <name type="common">Oil palm</name>
    <dbReference type="NCBI Taxonomy" id="51953"/>
    <lineage>
        <taxon>Eukaryota</taxon>
        <taxon>Viridiplantae</taxon>
        <taxon>Streptophyta</taxon>
        <taxon>Embryophyta</taxon>
        <taxon>Tracheophyta</taxon>
        <taxon>Spermatophyta</taxon>
        <taxon>Magnoliopsida</taxon>
        <taxon>Liliopsida</taxon>
        <taxon>Arecaceae</taxon>
        <taxon>Arecoideae</taxon>
        <taxon>Cocoseae</taxon>
        <taxon>Elaeidinae</taxon>
        <taxon>Elaeis</taxon>
    </lineage>
</organism>
<keyword evidence="6 14" id="KW-0694">RNA-binding</keyword>
<evidence type="ECO:0000259" key="17">
    <source>
        <dbReference type="PROSITE" id="PS51295"/>
    </source>
</evidence>
<evidence type="ECO:0000256" key="4">
    <source>
        <dbReference type="ARBA" id="ARBA00022664"/>
    </source>
</evidence>
<feature type="region of interest" description="Disordered" evidence="16">
    <location>
        <begin position="258"/>
        <end position="312"/>
    </location>
</feature>
<evidence type="ECO:0000256" key="1">
    <source>
        <dbReference type="ARBA" id="ARBA00004229"/>
    </source>
</evidence>
<feature type="compositionally biased region" description="Polar residues" evidence="16">
    <location>
        <begin position="267"/>
        <end position="277"/>
    </location>
</feature>
<keyword evidence="18" id="KW-1185">Reference proteome</keyword>
<dbReference type="GO" id="GO:0003729">
    <property type="term" value="F:mRNA binding"/>
    <property type="evidence" value="ECO:0007669"/>
    <property type="project" value="InterPro"/>
</dbReference>
<dbReference type="FunFam" id="3.30.110.60:FF:000002">
    <property type="entry name" value="CRS2-associated factor 1, chloroplastic"/>
    <property type="match status" value="2"/>
</dbReference>